<evidence type="ECO:0000313" key="1">
    <source>
        <dbReference type="EMBL" id="TDK37026.1"/>
    </source>
</evidence>
<dbReference type="EMBL" id="SMTL01000002">
    <property type="protein sequence ID" value="TDK37026.1"/>
    <property type="molecule type" value="Genomic_DNA"/>
</dbReference>
<keyword evidence="2" id="KW-1185">Reference proteome</keyword>
<proteinExistence type="predicted"/>
<dbReference type="OrthoDB" id="8368186at2"/>
<accession>A0A4R5UJJ8</accession>
<gene>
    <name evidence="1" type="ORF">E2F50_08970</name>
</gene>
<dbReference type="AlphaFoldDB" id="A0A4R5UJJ8"/>
<reference evidence="1 2" key="1">
    <citation type="submission" date="2019-03" db="EMBL/GenBank/DDBJ databases">
        <title>Rhizobium sp. nov., an bacterium isolated from biocrust in Mu Us Desert.</title>
        <authorList>
            <person name="Lixiong L."/>
        </authorList>
    </citation>
    <scope>NUCLEOTIDE SEQUENCE [LARGE SCALE GENOMIC DNA]</scope>
    <source>
        <strain evidence="1 2">SPY-1</strain>
    </source>
</reference>
<dbReference type="Proteomes" id="UP000295238">
    <property type="component" value="Unassembled WGS sequence"/>
</dbReference>
<evidence type="ECO:0000313" key="2">
    <source>
        <dbReference type="Proteomes" id="UP000295238"/>
    </source>
</evidence>
<sequence>MPFTASQVRAELHALVRTFRADLDRRSFEIPLQQKMRLSAALDKIRTIIRNRSTRSSYFTELEIDLLDIEIDSFIALIEPDIGGRLIERDILDVEGRTVVGHEQHSWLTLAEQMKVVLESIPNELIEQDEQKFEFIQGNLPLLSDVVPNQKVSPVHFDIKNERLVLTHHRAEASIEDSQNVFQARSMLIQSGRKIIEELQRSNCDRRFLDDVVAVQEQLESAQDIIRLGILNIACEEQRKEFEPELPGLLVGKLRAQCANIAMYVAQFPEWLRYAENASEVELSAEDIQYSQQAANEIAAQFEAIPAKVDPEVPRTLRAISEAVSDPATATKRVSFALVRTLENLFIRIFAHVSKFTDEFTSQSLAKVAKVASSAVSISFGTLILGYATNLAAIYEKVPGMAWLKTAVDLFKKIVASSS</sequence>
<organism evidence="1 2">
    <name type="scientific">Rhizobium deserti</name>
    <dbReference type="NCBI Taxonomy" id="2547961"/>
    <lineage>
        <taxon>Bacteria</taxon>
        <taxon>Pseudomonadati</taxon>
        <taxon>Pseudomonadota</taxon>
        <taxon>Alphaproteobacteria</taxon>
        <taxon>Hyphomicrobiales</taxon>
        <taxon>Rhizobiaceae</taxon>
        <taxon>Rhizobium/Agrobacterium group</taxon>
        <taxon>Rhizobium</taxon>
    </lineage>
</organism>
<protein>
    <submittedName>
        <fullName evidence="1">Uncharacterized protein</fullName>
    </submittedName>
</protein>
<name>A0A4R5UJJ8_9HYPH</name>
<comment type="caution">
    <text evidence="1">The sequence shown here is derived from an EMBL/GenBank/DDBJ whole genome shotgun (WGS) entry which is preliminary data.</text>
</comment>
<dbReference type="RefSeq" id="WP_133315794.1">
    <property type="nucleotide sequence ID" value="NZ_SMTL01000002.1"/>
</dbReference>